<organism evidence="2 3">
    <name type="scientific">Dyadobacter subterraneus</name>
    <dbReference type="NCBI Taxonomy" id="2773304"/>
    <lineage>
        <taxon>Bacteria</taxon>
        <taxon>Pseudomonadati</taxon>
        <taxon>Bacteroidota</taxon>
        <taxon>Cytophagia</taxon>
        <taxon>Cytophagales</taxon>
        <taxon>Spirosomataceae</taxon>
        <taxon>Dyadobacter</taxon>
    </lineage>
</organism>
<keyword evidence="1" id="KW-0812">Transmembrane</keyword>
<accession>A0ABR9WGU4</accession>
<sequence>MKNKSEYSSLGFFALIMVLILLVYFTSAGVFKDQILKRSELVEADSTGSVTAEGHKFVNKTEMQVYMMERGFNKFYPPYNDISNPIIIMLAAMSLAAIGVILNEIYDEGSGILLINRLLFGIFLGAVIWFIGERAFGINESGSGHNSVFIISLIAGTFASKILNGIKTIYKSSSSKRSIS</sequence>
<reference evidence="3" key="1">
    <citation type="submission" date="2023-07" db="EMBL/GenBank/DDBJ databases">
        <title>Dyadobacter sp. nov 'subterranea' isolated from contaminted grondwater.</title>
        <authorList>
            <person name="Szabo I."/>
            <person name="Al-Omari J."/>
            <person name="Szerdahelyi S.G."/>
            <person name="Rado J."/>
        </authorList>
    </citation>
    <scope>NUCLEOTIDE SEQUENCE [LARGE SCALE GENOMIC DNA]</scope>
    <source>
        <strain evidence="3">UP-52</strain>
    </source>
</reference>
<keyword evidence="1" id="KW-1133">Transmembrane helix</keyword>
<feature type="transmembrane region" description="Helical" evidence="1">
    <location>
        <begin position="82"/>
        <end position="102"/>
    </location>
</feature>
<evidence type="ECO:0000313" key="2">
    <source>
        <dbReference type="EMBL" id="MBE9464722.1"/>
    </source>
</evidence>
<name>A0ABR9WGU4_9BACT</name>
<dbReference type="Proteomes" id="UP000634134">
    <property type="component" value="Unassembled WGS sequence"/>
</dbReference>
<protein>
    <submittedName>
        <fullName evidence="2">Uncharacterized protein</fullName>
    </submittedName>
</protein>
<evidence type="ECO:0000313" key="3">
    <source>
        <dbReference type="Proteomes" id="UP000634134"/>
    </source>
</evidence>
<dbReference type="EMBL" id="JACYGY010000001">
    <property type="protein sequence ID" value="MBE9464722.1"/>
    <property type="molecule type" value="Genomic_DNA"/>
</dbReference>
<feature type="transmembrane region" description="Helical" evidence="1">
    <location>
        <begin position="12"/>
        <end position="31"/>
    </location>
</feature>
<keyword evidence="3" id="KW-1185">Reference proteome</keyword>
<dbReference type="RefSeq" id="WP_194122762.1">
    <property type="nucleotide sequence ID" value="NZ_JACYGY010000001.1"/>
</dbReference>
<feature type="transmembrane region" description="Helical" evidence="1">
    <location>
        <begin position="144"/>
        <end position="163"/>
    </location>
</feature>
<evidence type="ECO:0000256" key="1">
    <source>
        <dbReference type="SAM" id="Phobius"/>
    </source>
</evidence>
<proteinExistence type="predicted"/>
<feature type="transmembrane region" description="Helical" evidence="1">
    <location>
        <begin position="114"/>
        <end position="132"/>
    </location>
</feature>
<comment type="caution">
    <text evidence="2">The sequence shown here is derived from an EMBL/GenBank/DDBJ whole genome shotgun (WGS) entry which is preliminary data.</text>
</comment>
<gene>
    <name evidence="2" type="ORF">IEE83_22795</name>
</gene>
<keyword evidence="1" id="KW-0472">Membrane</keyword>